<evidence type="ECO:0000313" key="5">
    <source>
        <dbReference type="Proteomes" id="UP000214365"/>
    </source>
</evidence>
<comment type="caution">
    <text evidence="4">The sequence shown here is derived from an EMBL/GenBank/DDBJ whole genome shotgun (WGS) entry which is preliminary data.</text>
</comment>
<dbReference type="RefSeq" id="XP_020119697.1">
    <property type="nucleotide sequence ID" value="XM_020267527.1"/>
</dbReference>
<dbReference type="Pfam" id="PF24883">
    <property type="entry name" value="NPHP3_N"/>
    <property type="match status" value="1"/>
</dbReference>
<organism evidence="4 5">
    <name type="scientific">Talaromyces atroroseus</name>
    <dbReference type="NCBI Taxonomy" id="1441469"/>
    <lineage>
        <taxon>Eukaryota</taxon>
        <taxon>Fungi</taxon>
        <taxon>Dikarya</taxon>
        <taxon>Ascomycota</taxon>
        <taxon>Pezizomycotina</taxon>
        <taxon>Eurotiomycetes</taxon>
        <taxon>Eurotiomycetidae</taxon>
        <taxon>Eurotiales</taxon>
        <taxon>Trichocomaceae</taxon>
        <taxon>Talaromyces</taxon>
        <taxon>Talaromyces sect. Trachyspermi</taxon>
    </lineage>
</organism>
<evidence type="ECO:0000259" key="3">
    <source>
        <dbReference type="Pfam" id="PF24883"/>
    </source>
</evidence>
<dbReference type="InterPro" id="IPR036770">
    <property type="entry name" value="Ankyrin_rpt-contain_sf"/>
</dbReference>
<evidence type="ECO:0000256" key="1">
    <source>
        <dbReference type="ARBA" id="ARBA00022737"/>
    </source>
</evidence>
<dbReference type="Proteomes" id="UP000214365">
    <property type="component" value="Unassembled WGS sequence"/>
</dbReference>
<dbReference type="GeneID" id="31004984"/>
<sequence length="1833" mass="203305">MSAQSNPDGYEMIEHQDASLSCAALATIQAWLQPTDYDAASSEYHRHLSSQAPGTGLWMLHTYEFRQWHDTSGRGSLWIKGVPGAGKSVLSAAVIERFKKVERVPVLFFFFREIISVNRKPRSLMCDWLAQLLPHSVRLQATLQPLLECELDDMSDDQLWQYLLLGLSSIDKVYCVVDALDEMQLSAEDGFLSRLNDLLTFRPNAVKVLMTSRPNQYLQTSLRDTSIIHINLQQALVDEDIEAYVSYRLSAVLDDPKLLQSLLLTVSKRSSGLFLYARLLLDQIIPSLSSLGEIGVSNLSDILPVGLAEMYDNVLAEQAKELCIDSRDQVTILELATHSFRPMRLNEIACFLGYLHPGLQNPKNITRVACGPLLEILEDETVQVIHHSFTEFLVGSEKEHVSNKEMQRKFPVFDSHNIQKRLTTTLITYLQSGVLLRQDKSDESIGDIYDYASARLKHPLLQYAVTNWAYHASQYDVQDDGFFHAIGKFLDQTSPHFRQWALLEWSPVLKASPSALHVAAFAGLTEYAKFLLQSGNGVDTVDAVGRTPLWWGARQNHTSIVVLLLQMGANPDADDCYGNKPLHEAAKKDNAKSSKYYSRLVMPSGSKLTKGDTAVDYACAQGHPDTLVQILCDSCRNGKHEAVRAVLENSEVSPDSRLYDATALYLATLARSVQCVEALLGNGASVHLESRYLRPSRRLGAPPPREVSKQPLNALANAWVDNDDVACPVIMNLLLEAGADLEYVDGNGETVLFDLFSRRRKPSLAAVRSLLERGSNIAATDKSGRTILHLCVEYYRDIGLLEVIFQYGANIDARDHGGKTLWHSLFKSSVPIEGPDTLDAVVEYLLEKGAGKVCLIQDTDGKTALEKAASCLSCGFQAFRRVLQASPDRAVRERCLWSLISSHRSSPELFNELVSAGVSLKKCASALLASVQNQNMFRTLLHCGARLDAVDKHGRGVLHYYIMTNLNPSASKLQEYVKMGLDPCIVDSNGNTLLHAAASYYMGTTSHVKLIEQILNYGIDINAKNHLGRTALHNYFNSDRPMLNNGGRNALHFLDLLSSKTSKLDVDAQDNDGVTALHISASCSELDVDKLLSAGANSSVVAKNGDNILHMACESGKSNIVTLLLERIGDSLKDQVNKLKRTPLHIACRHGVVESVYCLLRSGLNIHAKDYKGRTPLHACAEFAIEQRLNFVLEYSDNDKIKRAKARIGAVPGSFSKNLNPSHSHNWRPTPPKPLHDTRLIGNTVSMLIDAGAYVTARDSDGKTPLDLAILYECQQMVDSLRHTVTDVPKYWDTNQKYDVFSTVVALNQMPRVSALESADISLQDILADPAHYINILSMPDLEFLLKAGADFTAERSHFTKISFLHSSVRSGRLDFIEKLGSAMKTFDDADFIKRVLEENGNRKINYPPYFEPMLHVACNQELSNLAVIGLLVNKCGVDVNAQALIPSVPSGKDLVLGPTALHVLADSQFYWQLLAIRFLVEKGAIVDARDSAGRTPLHLACGGHRIDLMRRSHGYWGQECVKLLLDLGADPNALDNEGLSPIHKAGSSPEIIKALIRRGARLDAGKISPLFAVIQQQNARALRAILDLGADPNSIDTKSFCKLNYKINDQAKTALKTALFCASFPGNTSDASTTLVQLLLSFGADPFVPLNDHETLIHFVFENAEYSIISAYIEFAHKIDLNATDQRGRNLLHAACSWLSTDNEGRNALHHIIDNPYMEADTILQFLAHDVAKSDAFTHGFPNAASSTSQCLCTRKTRPEFSILTDDEEQTYWKAHYDGCIRLWQKYLNTGGNFNFWHGSEQRSNEGGDLLPRRALLGFVSKQFDSGYVRYE</sequence>
<dbReference type="InterPro" id="IPR051165">
    <property type="entry name" value="Multifunctional_ANK_Repeat"/>
</dbReference>
<dbReference type="Gene3D" id="3.40.50.300">
    <property type="entry name" value="P-loop containing nucleotide triphosphate hydrolases"/>
    <property type="match status" value="1"/>
</dbReference>
<protein>
    <recommendedName>
        <fullName evidence="3">Nephrocystin 3-like N-terminal domain-containing protein</fullName>
    </recommendedName>
</protein>
<dbReference type="SUPFAM" id="SSF48403">
    <property type="entry name" value="Ankyrin repeat"/>
    <property type="match status" value="5"/>
</dbReference>
<feature type="domain" description="Nephrocystin 3-like N-terminal" evidence="3">
    <location>
        <begin position="54"/>
        <end position="213"/>
    </location>
</feature>
<dbReference type="STRING" id="1441469.A0A225AX72"/>
<dbReference type="OrthoDB" id="21416at2759"/>
<dbReference type="EMBL" id="LFMY01000007">
    <property type="protein sequence ID" value="OKL59576.1"/>
    <property type="molecule type" value="Genomic_DNA"/>
</dbReference>
<dbReference type="Gene3D" id="1.25.40.20">
    <property type="entry name" value="Ankyrin repeat-containing domain"/>
    <property type="match status" value="7"/>
</dbReference>
<dbReference type="InterPro" id="IPR027417">
    <property type="entry name" value="P-loop_NTPase"/>
</dbReference>
<gene>
    <name evidence="4" type="ORF">UA08_05228</name>
</gene>
<evidence type="ECO:0000256" key="2">
    <source>
        <dbReference type="ARBA" id="ARBA00023043"/>
    </source>
</evidence>
<dbReference type="InterPro" id="IPR002110">
    <property type="entry name" value="Ankyrin_rpt"/>
</dbReference>
<dbReference type="InterPro" id="IPR056884">
    <property type="entry name" value="NPHP3-like_N"/>
</dbReference>
<proteinExistence type="predicted"/>
<evidence type="ECO:0000313" key="4">
    <source>
        <dbReference type="EMBL" id="OKL59576.1"/>
    </source>
</evidence>
<keyword evidence="5" id="KW-1185">Reference proteome</keyword>
<reference evidence="4 5" key="1">
    <citation type="submission" date="2015-06" db="EMBL/GenBank/DDBJ databases">
        <title>Talaromyces atroroseus IBT 11181 draft genome.</title>
        <authorList>
            <person name="Rasmussen K.B."/>
            <person name="Rasmussen S."/>
            <person name="Petersen B."/>
            <person name="Sicheritz-Ponten T."/>
            <person name="Mortensen U.H."/>
            <person name="Thrane U."/>
        </authorList>
    </citation>
    <scope>NUCLEOTIDE SEQUENCE [LARGE SCALE GENOMIC DNA]</scope>
    <source>
        <strain evidence="4 5">IBT 11181</strain>
    </source>
</reference>
<dbReference type="PANTHER" id="PTHR24123:SF33">
    <property type="entry name" value="PROTEIN HOS4"/>
    <property type="match status" value="1"/>
</dbReference>
<dbReference type="SMART" id="SM00248">
    <property type="entry name" value="ANK"/>
    <property type="match status" value="22"/>
</dbReference>
<keyword evidence="2" id="KW-0040">ANK repeat</keyword>
<dbReference type="Pfam" id="PF12796">
    <property type="entry name" value="Ank_2"/>
    <property type="match status" value="6"/>
</dbReference>
<dbReference type="SUPFAM" id="SSF52540">
    <property type="entry name" value="P-loop containing nucleoside triphosphate hydrolases"/>
    <property type="match status" value="1"/>
</dbReference>
<name>A0A225AX72_TALAT</name>
<accession>A0A225AX72</accession>
<keyword evidence="1" id="KW-0677">Repeat</keyword>
<dbReference type="Pfam" id="PF00023">
    <property type="entry name" value="Ank"/>
    <property type="match status" value="1"/>
</dbReference>
<dbReference type="PANTHER" id="PTHR24123">
    <property type="entry name" value="ANKYRIN REPEAT-CONTAINING"/>
    <property type="match status" value="1"/>
</dbReference>